<dbReference type="PANTHER" id="PTHR20836">
    <property type="entry name" value="DIHYDRODIPICOLINATE REDUCTASE"/>
    <property type="match status" value="1"/>
</dbReference>
<comment type="pathway">
    <text evidence="8">Amino-acid biosynthesis; L-lysine biosynthesis via DAP pathway; (S)-tetrahydrodipicolinate from L-aspartate: step 4/4.</text>
</comment>
<keyword evidence="5" id="KW-0560">Oxidoreductase</keyword>
<evidence type="ECO:0000256" key="5">
    <source>
        <dbReference type="ARBA" id="ARBA00023002"/>
    </source>
</evidence>
<feature type="domain" description="Dihydrodipicolinate reductase N-terminal" evidence="13">
    <location>
        <begin position="1"/>
        <end position="103"/>
    </location>
</feature>
<evidence type="ECO:0000256" key="10">
    <source>
        <dbReference type="ARBA" id="ARBA00049080"/>
    </source>
</evidence>
<dbReference type="InterPro" id="IPR022663">
    <property type="entry name" value="DapB_C"/>
</dbReference>
<keyword evidence="4" id="KW-0220">Diaminopimelate biosynthesis</keyword>
<evidence type="ECO:0000259" key="14">
    <source>
        <dbReference type="Pfam" id="PF05173"/>
    </source>
</evidence>
<proteinExistence type="inferred from homology"/>
<protein>
    <recommendedName>
        <fullName evidence="9 12">4-hydroxy-tetrahydrodipicolinate reductase</fullName>
        <ecNumber evidence="9 12">1.17.1.8</ecNumber>
    </recommendedName>
</protein>
<evidence type="ECO:0000256" key="4">
    <source>
        <dbReference type="ARBA" id="ARBA00022915"/>
    </source>
</evidence>
<gene>
    <name evidence="15" type="ORF">DET52_107171</name>
</gene>
<dbReference type="EC" id="1.17.1.8" evidence="9 12"/>
<dbReference type="PIRSF" id="PIRSF000161">
    <property type="entry name" value="DHPR"/>
    <property type="match status" value="1"/>
</dbReference>
<dbReference type="GO" id="GO:0019877">
    <property type="term" value="P:diaminopimelate biosynthetic process"/>
    <property type="evidence" value="ECO:0007669"/>
    <property type="project" value="UniProtKB-KW"/>
</dbReference>
<dbReference type="Gene3D" id="3.40.50.720">
    <property type="entry name" value="NAD(P)-binding Rossmann-like Domain"/>
    <property type="match status" value="1"/>
</dbReference>
<evidence type="ECO:0000313" key="16">
    <source>
        <dbReference type="Proteomes" id="UP000294848"/>
    </source>
</evidence>
<comment type="caution">
    <text evidence="15">The sequence shown here is derived from an EMBL/GenBank/DDBJ whole genome shotgun (WGS) entry which is preliminary data.</text>
</comment>
<dbReference type="GO" id="GO:0005829">
    <property type="term" value="C:cytosol"/>
    <property type="evidence" value="ECO:0007669"/>
    <property type="project" value="TreeGrafter"/>
</dbReference>
<dbReference type="SUPFAM" id="SSF55347">
    <property type="entry name" value="Glyceraldehyde-3-phosphate dehydrogenase-like, C-terminal domain"/>
    <property type="match status" value="1"/>
</dbReference>
<evidence type="ECO:0000256" key="3">
    <source>
        <dbReference type="ARBA" id="ARBA00022857"/>
    </source>
</evidence>
<dbReference type="PANTHER" id="PTHR20836:SF0">
    <property type="entry name" value="4-HYDROXY-TETRAHYDRODIPICOLINATE REDUCTASE 1, CHLOROPLASTIC-RELATED"/>
    <property type="match status" value="1"/>
</dbReference>
<dbReference type="SUPFAM" id="SSF51735">
    <property type="entry name" value="NAD(P)-binding Rossmann-fold domains"/>
    <property type="match status" value="1"/>
</dbReference>
<organism evidence="15 16">
    <name type="scientific">Sunxiuqinia elliptica</name>
    <dbReference type="NCBI Taxonomy" id="655355"/>
    <lineage>
        <taxon>Bacteria</taxon>
        <taxon>Pseudomonadati</taxon>
        <taxon>Bacteroidota</taxon>
        <taxon>Bacteroidia</taxon>
        <taxon>Marinilabiliales</taxon>
        <taxon>Prolixibacteraceae</taxon>
        <taxon>Sunxiuqinia</taxon>
    </lineage>
</organism>
<dbReference type="NCBIfam" id="TIGR00036">
    <property type="entry name" value="dapB"/>
    <property type="match status" value="1"/>
</dbReference>
<dbReference type="InterPro" id="IPR036291">
    <property type="entry name" value="NAD(P)-bd_dom_sf"/>
</dbReference>
<keyword evidence="3" id="KW-0521">NADP</keyword>
<dbReference type="Pfam" id="PF05173">
    <property type="entry name" value="DapB_C"/>
    <property type="match status" value="1"/>
</dbReference>
<reference evidence="15 16" key="1">
    <citation type="submission" date="2019-03" db="EMBL/GenBank/DDBJ databases">
        <title>Freshwater and sediment microbial communities from various areas in North America, analyzing microbe dynamics in response to fracking.</title>
        <authorList>
            <person name="Lamendella R."/>
        </authorList>
    </citation>
    <scope>NUCLEOTIDE SEQUENCE [LARGE SCALE GENOMIC DNA]</scope>
    <source>
        <strain evidence="15 16">114D</strain>
    </source>
</reference>
<name>A0A4R6GUB6_9BACT</name>
<dbReference type="AlphaFoldDB" id="A0A4R6GUB6"/>
<evidence type="ECO:0000259" key="13">
    <source>
        <dbReference type="Pfam" id="PF01113"/>
    </source>
</evidence>
<evidence type="ECO:0000256" key="12">
    <source>
        <dbReference type="NCBIfam" id="TIGR00036"/>
    </source>
</evidence>
<dbReference type="GO" id="GO:0008839">
    <property type="term" value="F:4-hydroxy-tetrahydrodipicolinate reductase"/>
    <property type="evidence" value="ECO:0007669"/>
    <property type="project" value="UniProtKB-UniRule"/>
</dbReference>
<dbReference type="OrthoDB" id="9790352at2"/>
<comment type="catalytic activity">
    <reaction evidence="10">
        <text>(S)-2,3,4,5-tetrahydrodipicolinate + NADP(+) + H2O = (2S,4S)-4-hydroxy-2,3,4,5-tetrahydrodipicolinate + NADPH + H(+)</text>
        <dbReference type="Rhea" id="RHEA:35331"/>
        <dbReference type="ChEBI" id="CHEBI:15377"/>
        <dbReference type="ChEBI" id="CHEBI:15378"/>
        <dbReference type="ChEBI" id="CHEBI:16845"/>
        <dbReference type="ChEBI" id="CHEBI:57783"/>
        <dbReference type="ChEBI" id="CHEBI:58349"/>
        <dbReference type="ChEBI" id="CHEBI:67139"/>
        <dbReference type="EC" id="1.17.1.8"/>
    </reaction>
</comment>
<evidence type="ECO:0000256" key="11">
    <source>
        <dbReference type="ARBA" id="ARBA00049396"/>
    </source>
</evidence>
<evidence type="ECO:0000313" key="15">
    <source>
        <dbReference type="EMBL" id="TDN99039.1"/>
    </source>
</evidence>
<sequence>MKIALIGYGKMGKAIEAIAKERGHEIVLTIDVNNQQDLTVENLEKADVAIEFTIPSSALQNYLLCFDSGVPVVSGTTGWLEKKDEVLKAMQQKDGTFFYASNFSLGVNLFFALNKKLAELMKNRSEYDITMEEVHHTQKLDAPSGTAITLAEDLFDIHPGKTSWTLEAPTQAEQMHIEAIREGQVPGIHRIKYESEIDYIEIEHSAKSRQGFALGAVLAAEFSAGKKGLLSMNDLLNL</sequence>
<keyword evidence="7" id="KW-0457">Lysine biosynthesis</keyword>
<accession>A0A4R6GUB6</accession>
<keyword evidence="6" id="KW-0520">NAD</keyword>
<evidence type="ECO:0000256" key="9">
    <source>
        <dbReference type="ARBA" id="ARBA00038983"/>
    </source>
</evidence>
<feature type="domain" description="Dihydrodipicolinate reductase C-terminal" evidence="14">
    <location>
        <begin position="106"/>
        <end position="236"/>
    </location>
</feature>
<evidence type="ECO:0000256" key="2">
    <source>
        <dbReference type="ARBA" id="ARBA00022605"/>
    </source>
</evidence>
<dbReference type="InterPro" id="IPR000846">
    <property type="entry name" value="DapB_N"/>
</dbReference>
<dbReference type="InterPro" id="IPR023940">
    <property type="entry name" value="DHDPR_bac"/>
</dbReference>
<keyword evidence="2" id="KW-0028">Amino-acid biosynthesis</keyword>
<evidence type="ECO:0000256" key="1">
    <source>
        <dbReference type="ARBA" id="ARBA00006642"/>
    </source>
</evidence>
<dbReference type="GO" id="GO:0009089">
    <property type="term" value="P:lysine biosynthetic process via diaminopimelate"/>
    <property type="evidence" value="ECO:0007669"/>
    <property type="project" value="UniProtKB-UniRule"/>
</dbReference>
<dbReference type="EMBL" id="SNWI01000007">
    <property type="protein sequence ID" value="TDN99039.1"/>
    <property type="molecule type" value="Genomic_DNA"/>
</dbReference>
<dbReference type="Gene3D" id="3.30.360.10">
    <property type="entry name" value="Dihydrodipicolinate Reductase, domain 2"/>
    <property type="match status" value="1"/>
</dbReference>
<comment type="catalytic activity">
    <reaction evidence="11">
        <text>(S)-2,3,4,5-tetrahydrodipicolinate + NAD(+) + H2O = (2S,4S)-4-hydroxy-2,3,4,5-tetrahydrodipicolinate + NADH + H(+)</text>
        <dbReference type="Rhea" id="RHEA:35323"/>
        <dbReference type="ChEBI" id="CHEBI:15377"/>
        <dbReference type="ChEBI" id="CHEBI:15378"/>
        <dbReference type="ChEBI" id="CHEBI:16845"/>
        <dbReference type="ChEBI" id="CHEBI:57540"/>
        <dbReference type="ChEBI" id="CHEBI:57945"/>
        <dbReference type="ChEBI" id="CHEBI:67139"/>
        <dbReference type="EC" id="1.17.1.8"/>
    </reaction>
</comment>
<evidence type="ECO:0000256" key="8">
    <source>
        <dbReference type="ARBA" id="ARBA00037922"/>
    </source>
</evidence>
<comment type="similarity">
    <text evidence="1">Belongs to the DapB family.</text>
</comment>
<dbReference type="Pfam" id="PF01113">
    <property type="entry name" value="DapB_N"/>
    <property type="match status" value="1"/>
</dbReference>
<evidence type="ECO:0000256" key="6">
    <source>
        <dbReference type="ARBA" id="ARBA00023027"/>
    </source>
</evidence>
<dbReference type="RefSeq" id="WP_133465761.1">
    <property type="nucleotide sequence ID" value="NZ_SNWI01000007.1"/>
</dbReference>
<dbReference type="CDD" id="cd02274">
    <property type="entry name" value="DHDPR_N"/>
    <property type="match status" value="1"/>
</dbReference>
<evidence type="ECO:0000256" key="7">
    <source>
        <dbReference type="ARBA" id="ARBA00023154"/>
    </source>
</evidence>
<dbReference type="Proteomes" id="UP000294848">
    <property type="component" value="Unassembled WGS sequence"/>
</dbReference>